<evidence type="ECO:0000313" key="2">
    <source>
        <dbReference type="EMBL" id="GAA4152735.1"/>
    </source>
</evidence>
<feature type="compositionally biased region" description="Basic and acidic residues" evidence="1">
    <location>
        <begin position="1"/>
        <end position="29"/>
    </location>
</feature>
<protein>
    <recommendedName>
        <fullName evidence="4">SCO1664 family protein</fullName>
    </recommendedName>
</protein>
<organism evidence="2 3">
    <name type="scientific">Actinomadura keratinilytica</name>
    <dbReference type="NCBI Taxonomy" id="547461"/>
    <lineage>
        <taxon>Bacteria</taxon>
        <taxon>Bacillati</taxon>
        <taxon>Actinomycetota</taxon>
        <taxon>Actinomycetes</taxon>
        <taxon>Streptosporangiales</taxon>
        <taxon>Thermomonosporaceae</taxon>
        <taxon>Actinomadura</taxon>
    </lineage>
</organism>
<feature type="region of interest" description="Disordered" evidence="1">
    <location>
        <begin position="1"/>
        <end position="78"/>
    </location>
</feature>
<reference evidence="3" key="1">
    <citation type="journal article" date="2019" name="Int. J. Syst. Evol. Microbiol.">
        <title>The Global Catalogue of Microorganisms (GCM) 10K type strain sequencing project: providing services to taxonomists for standard genome sequencing and annotation.</title>
        <authorList>
            <consortium name="The Broad Institute Genomics Platform"/>
            <consortium name="The Broad Institute Genome Sequencing Center for Infectious Disease"/>
            <person name="Wu L."/>
            <person name="Ma J."/>
        </authorList>
    </citation>
    <scope>NUCLEOTIDE SEQUENCE [LARGE SCALE GENOMIC DNA]</scope>
    <source>
        <strain evidence="3">JCM 17316</strain>
    </source>
</reference>
<evidence type="ECO:0000313" key="3">
    <source>
        <dbReference type="Proteomes" id="UP001500266"/>
    </source>
</evidence>
<accession>A0ABP7ZBV3</accession>
<dbReference type="NCBIfam" id="TIGR03843">
    <property type="entry name" value="SCO1664 family protein"/>
    <property type="match status" value="1"/>
</dbReference>
<proteinExistence type="predicted"/>
<gene>
    <name evidence="2" type="ORF">GCM10022416_51200</name>
</gene>
<evidence type="ECO:0008006" key="4">
    <source>
        <dbReference type="Google" id="ProtNLM"/>
    </source>
</evidence>
<dbReference type="Proteomes" id="UP001500266">
    <property type="component" value="Unassembled WGS sequence"/>
</dbReference>
<feature type="compositionally biased region" description="Basic and acidic residues" evidence="1">
    <location>
        <begin position="46"/>
        <end position="78"/>
    </location>
</feature>
<keyword evidence="3" id="KW-1185">Reference proteome</keyword>
<evidence type="ECO:0000256" key="1">
    <source>
        <dbReference type="SAM" id="MobiDB-lite"/>
    </source>
</evidence>
<comment type="caution">
    <text evidence="2">The sequence shown here is derived from an EMBL/GenBank/DDBJ whole genome shotgun (WGS) entry which is preliminary data.</text>
</comment>
<sequence length="313" mass="34590">MGEPRDVPGRHEPGRHEGRHEPGRHEAGRHARGGRRRRTSPPPVLDHGRGARDNGRMTQPSRDRSPADDGPGRTVSPRDADLAERLLSEGRLTVEGRLVQASNATLYCSVEWEDLTAACVYKPVAGERPLWDFPDGTLAGREVAAYAVSQAMGWNIVPPTVHRDGPYGPGMVQLWVEPDPDVDLVALSRSDDPAVRRVAVFDAVINNADRKIGHLLPPGDGHVYGCDHGVCFSVEYKLRTVLWQWRGKRLTDEALEALGRVEAALAGPLGDRLAALLTAEEVDATRRRVELMLKHRIHPYPPEDWPAIPWPPL</sequence>
<dbReference type="EMBL" id="BAABDO010000105">
    <property type="protein sequence ID" value="GAA4152735.1"/>
    <property type="molecule type" value="Genomic_DNA"/>
</dbReference>
<feature type="compositionally biased region" description="Basic residues" evidence="1">
    <location>
        <begin position="30"/>
        <end position="39"/>
    </location>
</feature>
<dbReference type="InterPro" id="IPR022292">
    <property type="entry name" value="CHP03843"/>
</dbReference>
<name>A0ABP7ZBV3_9ACTN</name>